<dbReference type="EMBL" id="JBBPBK010000004">
    <property type="protein sequence ID" value="KAK9286290.1"/>
    <property type="molecule type" value="Genomic_DNA"/>
</dbReference>
<evidence type="ECO:0000313" key="2">
    <source>
        <dbReference type="EMBL" id="KAK9286290.1"/>
    </source>
</evidence>
<dbReference type="Proteomes" id="UP001415857">
    <property type="component" value="Unassembled WGS sequence"/>
</dbReference>
<comment type="caution">
    <text evidence="2">The sequence shown here is derived from an EMBL/GenBank/DDBJ whole genome shotgun (WGS) entry which is preliminary data.</text>
</comment>
<accession>A0AAP0RWA4</accession>
<dbReference type="InterPro" id="IPR018289">
    <property type="entry name" value="MULE_transposase_dom"/>
</dbReference>
<dbReference type="AlphaFoldDB" id="A0AAP0RWA4"/>
<organism evidence="2 3">
    <name type="scientific">Liquidambar formosana</name>
    <name type="common">Formosan gum</name>
    <dbReference type="NCBI Taxonomy" id="63359"/>
    <lineage>
        <taxon>Eukaryota</taxon>
        <taxon>Viridiplantae</taxon>
        <taxon>Streptophyta</taxon>
        <taxon>Embryophyta</taxon>
        <taxon>Tracheophyta</taxon>
        <taxon>Spermatophyta</taxon>
        <taxon>Magnoliopsida</taxon>
        <taxon>eudicotyledons</taxon>
        <taxon>Gunneridae</taxon>
        <taxon>Pentapetalae</taxon>
        <taxon>Saxifragales</taxon>
        <taxon>Altingiaceae</taxon>
        <taxon>Liquidambar</taxon>
    </lineage>
</organism>
<protein>
    <recommendedName>
        <fullName evidence="1">MULE transposase domain-containing protein</fullName>
    </recommendedName>
</protein>
<evidence type="ECO:0000313" key="3">
    <source>
        <dbReference type="Proteomes" id="UP001415857"/>
    </source>
</evidence>
<gene>
    <name evidence="2" type="ORF">L1049_014680</name>
</gene>
<sequence>MGKDPNEKMFPISITVVEAETRESWEWFLEILFSDIGSPNSRKWTFISDQHKALVPVLATIAPTVEYKFCVRHLYGSSKIPFFPLFELKPRSRKWMLGVDKTPL</sequence>
<proteinExistence type="predicted"/>
<name>A0AAP0RWA4_LIQFO</name>
<dbReference type="PANTHER" id="PTHR31973">
    <property type="entry name" value="POLYPROTEIN, PUTATIVE-RELATED"/>
    <property type="match status" value="1"/>
</dbReference>
<evidence type="ECO:0000259" key="1">
    <source>
        <dbReference type="Pfam" id="PF10551"/>
    </source>
</evidence>
<dbReference type="PANTHER" id="PTHR31973:SF187">
    <property type="entry name" value="MUTATOR TRANSPOSASE MUDRA PROTEIN"/>
    <property type="match status" value="1"/>
</dbReference>
<keyword evidence="3" id="KW-1185">Reference proteome</keyword>
<dbReference type="Pfam" id="PF10551">
    <property type="entry name" value="MULE"/>
    <property type="match status" value="1"/>
</dbReference>
<reference evidence="2 3" key="1">
    <citation type="journal article" date="2024" name="Plant J.">
        <title>Genome sequences and population genomics reveal climatic adaptation and genomic divergence between two closely related sweetgum species.</title>
        <authorList>
            <person name="Xu W.Q."/>
            <person name="Ren C.Q."/>
            <person name="Zhang X.Y."/>
            <person name="Comes H.P."/>
            <person name="Liu X.H."/>
            <person name="Li Y.G."/>
            <person name="Kettle C.J."/>
            <person name="Jalonen R."/>
            <person name="Gaisberger H."/>
            <person name="Ma Y.Z."/>
            <person name="Qiu Y.X."/>
        </authorList>
    </citation>
    <scope>NUCLEOTIDE SEQUENCE [LARGE SCALE GENOMIC DNA]</scope>
    <source>
        <strain evidence="2">Hangzhou</strain>
    </source>
</reference>
<feature type="domain" description="MULE transposase" evidence="1">
    <location>
        <begin position="2"/>
        <end position="75"/>
    </location>
</feature>